<dbReference type="Proteomes" id="UP001499852">
    <property type="component" value="Unassembled WGS sequence"/>
</dbReference>
<reference evidence="4" key="1">
    <citation type="journal article" date="2019" name="Int. J. Syst. Evol. Microbiol.">
        <title>The Global Catalogue of Microorganisms (GCM) 10K type strain sequencing project: providing services to taxonomists for standard genome sequencing and annotation.</title>
        <authorList>
            <consortium name="The Broad Institute Genomics Platform"/>
            <consortium name="The Broad Institute Genome Sequencing Center for Infectious Disease"/>
            <person name="Wu L."/>
            <person name="Ma J."/>
        </authorList>
    </citation>
    <scope>NUCLEOTIDE SEQUENCE [LARGE SCALE GENOMIC DNA]</scope>
    <source>
        <strain evidence="4">JCM 18053</strain>
    </source>
</reference>
<feature type="compositionally biased region" description="Basic and acidic residues" evidence="2">
    <location>
        <begin position="225"/>
        <end position="242"/>
    </location>
</feature>
<evidence type="ECO:0000256" key="2">
    <source>
        <dbReference type="SAM" id="MobiDB-lite"/>
    </source>
</evidence>
<evidence type="ECO:0000313" key="4">
    <source>
        <dbReference type="Proteomes" id="UP001499852"/>
    </source>
</evidence>
<protein>
    <recommendedName>
        <fullName evidence="5">P-type conjugative transfer protein TrbJ</fullName>
    </recommendedName>
</protein>
<accession>A0ABP9PB25</accession>
<evidence type="ECO:0008006" key="5">
    <source>
        <dbReference type="Google" id="ProtNLM"/>
    </source>
</evidence>
<feature type="coiled-coil region" evidence="1">
    <location>
        <begin position="153"/>
        <end position="217"/>
    </location>
</feature>
<keyword evidence="1" id="KW-0175">Coiled coil</keyword>
<dbReference type="EMBL" id="BAABIA010000006">
    <property type="protein sequence ID" value="GAA5143742.1"/>
    <property type="molecule type" value="Genomic_DNA"/>
</dbReference>
<evidence type="ECO:0000313" key="3">
    <source>
        <dbReference type="EMBL" id="GAA5143742.1"/>
    </source>
</evidence>
<proteinExistence type="predicted"/>
<sequence length="262" mass="28643">MKRIILIAGLAVIGLAPHKTNAQVVVEDPIAIAQSATQHAIDLAKYVEMISKQVEQINLLTSQLQQVTAYVEAFGDPSALLQITGADNIISQLQQQPIGQLLEQLQETASGVQSLQNNANGLYRSIENISISGVEVPRAESLYRKFGALENTVDNFQTVHEQAQGRIQSLKREISSTTTSLQAATTDAQVQKLQGVLASQRAELAALQAEVQQAASQVTVQDTLNRNDEEKQAQAQREKDAAEWGITTQEFDKLMTLPETKR</sequence>
<keyword evidence="4" id="KW-1185">Reference proteome</keyword>
<dbReference type="RefSeq" id="WP_345737417.1">
    <property type="nucleotide sequence ID" value="NZ_BAABIA010000006.1"/>
</dbReference>
<gene>
    <name evidence="3" type="ORF">GCM10023213_32340</name>
</gene>
<comment type="caution">
    <text evidence="3">The sequence shown here is derived from an EMBL/GenBank/DDBJ whole genome shotgun (WGS) entry which is preliminary data.</text>
</comment>
<name>A0ABP9PB25_9BACT</name>
<feature type="region of interest" description="Disordered" evidence="2">
    <location>
        <begin position="225"/>
        <end position="262"/>
    </location>
</feature>
<evidence type="ECO:0000256" key="1">
    <source>
        <dbReference type="SAM" id="Coils"/>
    </source>
</evidence>
<organism evidence="3 4">
    <name type="scientific">Prosthecobacter algae</name>
    <dbReference type="NCBI Taxonomy" id="1144682"/>
    <lineage>
        <taxon>Bacteria</taxon>
        <taxon>Pseudomonadati</taxon>
        <taxon>Verrucomicrobiota</taxon>
        <taxon>Verrucomicrobiia</taxon>
        <taxon>Verrucomicrobiales</taxon>
        <taxon>Verrucomicrobiaceae</taxon>
        <taxon>Prosthecobacter</taxon>
    </lineage>
</organism>
<dbReference type="SUPFAM" id="SSF101082">
    <property type="entry name" value="Typo IV secretion system protein TraC"/>
    <property type="match status" value="1"/>
</dbReference>